<dbReference type="InterPro" id="IPR056906">
    <property type="entry name" value="ORF2/G2P_dom"/>
</dbReference>
<organism evidence="2 3">
    <name type="scientific">Lactococcus lactis</name>
    <dbReference type="NCBI Taxonomy" id="1358"/>
    <lineage>
        <taxon>Bacteria</taxon>
        <taxon>Bacillati</taxon>
        <taxon>Bacillota</taxon>
        <taxon>Bacilli</taxon>
        <taxon>Lactobacillales</taxon>
        <taxon>Streptococcaceae</taxon>
        <taxon>Lactococcus</taxon>
    </lineage>
</organism>
<dbReference type="Proteomes" id="UP001250218">
    <property type="component" value="Unassembled WGS sequence"/>
</dbReference>
<dbReference type="EMBL" id="JARQDL010000009">
    <property type="protein sequence ID" value="MDT2946307.1"/>
    <property type="molecule type" value="Genomic_DNA"/>
</dbReference>
<dbReference type="RefSeq" id="WP_260317762.1">
    <property type="nucleotide sequence ID" value="NZ_JARQDC010000010.1"/>
</dbReference>
<protein>
    <recommendedName>
        <fullName evidence="1">Replication-associated protein ORF2/G2P domain-containing protein</fullName>
    </recommendedName>
</protein>
<dbReference type="Pfam" id="PF23343">
    <property type="entry name" value="REP_ORF2-G2P"/>
    <property type="match status" value="1"/>
</dbReference>
<comment type="caution">
    <text evidence="2">The sequence shown here is derived from an EMBL/GenBank/DDBJ whole genome shotgun (WGS) entry which is preliminary data.</text>
</comment>
<reference evidence="2" key="1">
    <citation type="submission" date="2023-03" db="EMBL/GenBank/DDBJ databases">
        <authorList>
            <person name="Shen W."/>
            <person name="Cai J."/>
        </authorList>
    </citation>
    <scope>NUCLEOTIDE SEQUENCE</scope>
    <source>
        <strain evidence="2">Y37</strain>
    </source>
</reference>
<evidence type="ECO:0000313" key="2">
    <source>
        <dbReference type="EMBL" id="MDT2946307.1"/>
    </source>
</evidence>
<gene>
    <name evidence="2" type="ORF">P7I04_09745</name>
</gene>
<evidence type="ECO:0000313" key="3">
    <source>
        <dbReference type="Proteomes" id="UP001250218"/>
    </source>
</evidence>
<name>A0AAW8UJV6_9LACT</name>
<sequence>MNDDFSINNNSYVTLTMMNDIFEIQYMEKSNFTNNIQKLDADRYVVLDTGEIKEFDKSGNRSENKNSLNQTMKSLRYLINANFSGQPNELWITLTFADSSLARNTNAVYLCFNKFIKRLRYKYGKDLEYIAILEPHEIKDGDIKNWHGYHFHLLLKSYIRKNLYIPHEDFENVWGLGWCRIERLNNVDNIGAYLSAYLTNIEESPENSDYLNNKGQKKYIKGARLWLYPKGIRLYRKSKGIKKPTRIKMTYAEARAIIGVEPHYRKKIPIEIDDFQNTIIYEQFNRRRKKNLSRKKDSPIIGKH</sequence>
<feature type="domain" description="Replication-associated protein ORF2/G2P" evidence="1">
    <location>
        <begin position="90"/>
        <end position="200"/>
    </location>
</feature>
<accession>A0AAW8UJV6</accession>
<proteinExistence type="predicted"/>
<dbReference type="AlphaFoldDB" id="A0AAW8UJV6"/>
<evidence type="ECO:0000259" key="1">
    <source>
        <dbReference type="Pfam" id="PF23343"/>
    </source>
</evidence>